<keyword evidence="10" id="KW-1185">Reference proteome</keyword>
<dbReference type="Gene3D" id="2.30.30.380">
    <property type="entry name" value="Zn-finger domain of Sec23/24"/>
    <property type="match status" value="1"/>
</dbReference>
<dbReference type="SUPFAM" id="SSF90209">
    <property type="entry name" value="Ran binding protein zinc finger-like"/>
    <property type="match status" value="1"/>
</dbReference>
<keyword evidence="4" id="KW-0862">Zinc</keyword>
<dbReference type="GO" id="GO:0008270">
    <property type="term" value="F:zinc ion binding"/>
    <property type="evidence" value="ECO:0007669"/>
    <property type="project" value="UniProtKB-KW"/>
</dbReference>
<dbReference type="Pfam" id="PF11543">
    <property type="entry name" value="UN_NPL4"/>
    <property type="match status" value="1"/>
</dbReference>
<dbReference type="InterPro" id="IPR037518">
    <property type="entry name" value="MPN"/>
</dbReference>
<dbReference type="EMBL" id="UXSR01000448">
    <property type="protein sequence ID" value="VDD76595.1"/>
    <property type="molecule type" value="Genomic_DNA"/>
</dbReference>
<proteinExistence type="inferred from homology"/>
<dbReference type="InterPro" id="IPR007717">
    <property type="entry name" value="NPL4_C"/>
</dbReference>
<evidence type="ECO:0000313" key="9">
    <source>
        <dbReference type="EMBL" id="VDD76595.1"/>
    </source>
</evidence>
<sequence>MIIRVQSEDGTKRINVSESDTVIKLFELAADAFKLDLNSDWLLSKSRNSTDALRRSTRGHIKSTKLKNGDMLYVIKQSSSSQTRTTDQELQPNSTPTQGITTVAIKEDEVDSIIDAMDGRITRPKSHLCHHSDSGICVHCVPLEPSDPDYLSLCDPPVKFMSFHAYLRKLRGGQSKGKFVRLENLNCTVRSDCPDHPPWPNGICTKCQPKPVTLDVQPYRHVDYVQFENAEMMETFLDYWRQTGKQRIGVLLGQYAPFDTPGAPPLAIKAVVSAIYEPAQEGTSRSVKLTCPLDEMLPPAVKATAAALDLKAVGWIFTDLTAEGSESKGTVRHYRGDMETFFMSAQECITAARLQNLHPNPSRDSPDGHFGSKFVTVVVTGGKNHEIHFEAYQVSNVAMALESAGILVPTYDAPELGYIRESTKDQFVPDVFYSSKDKYGNTVTKIGRPLPVEYLLVDMPAAFPVEQTFTFAEQSIYRVSPHDKFPVENREDLGQKQSIEAFSRHFAAFGRERVYGCLSNFHVLAWLAGQVNDLPLDQESFDSLLETLRTGKQVDEWAANCPGWASLELIVKTMAGAGSPPSSPMETGNEKSRGSKEHSTGRSSSGLPRPPSFRDVVIGPSPSVSSEPGQYWACQHCTLHNRLDQSECEMCGLPRSA</sequence>
<dbReference type="Pfam" id="PF05021">
    <property type="entry name" value="NPL4"/>
    <property type="match status" value="1"/>
</dbReference>
<dbReference type="PROSITE" id="PS01358">
    <property type="entry name" value="ZF_RANBP2_1"/>
    <property type="match status" value="1"/>
</dbReference>
<keyword evidence="3 5" id="KW-0863">Zinc-finger</keyword>
<reference evidence="9 10" key="1">
    <citation type="submission" date="2018-10" db="EMBL/GenBank/DDBJ databases">
        <authorList>
            <consortium name="Pathogen Informatics"/>
        </authorList>
    </citation>
    <scope>NUCLEOTIDE SEQUENCE [LARGE SCALE GENOMIC DNA]</scope>
</reference>
<dbReference type="InterPro" id="IPR024682">
    <property type="entry name" value="Npl4_Ub-like_dom"/>
</dbReference>
<dbReference type="PANTHER" id="PTHR12710">
    <property type="entry name" value="NUCLEAR PROTEIN LOCALIZATION 4"/>
    <property type="match status" value="1"/>
</dbReference>
<dbReference type="InterPro" id="IPR016563">
    <property type="entry name" value="Npl4"/>
</dbReference>
<evidence type="ECO:0000313" key="11">
    <source>
        <dbReference type="WBParaSite" id="MCU_009043-RA"/>
    </source>
</evidence>
<feature type="region of interest" description="Disordered" evidence="6">
    <location>
        <begin position="575"/>
        <end position="628"/>
    </location>
</feature>
<gene>
    <name evidence="9" type="ORF">MCOS_LOCUS2598</name>
</gene>
<reference evidence="11" key="2">
    <citation type="submission" date="2019-11" db="UniProtKB">
        <authorList>
            <consortium name="WormBaseParasite"/>
        </authorList>
    </citation>
    <scope>IDENTIFICATION</scope>
</reference>
<dbReference type="InterPro" id="IPR001876">
    <property type="entry name" value="Znf_RanBP2"/>
</dbReference>
<dbReference type="Gene3D" id="3.10.20.90">
    <property type="entry name" value="Phosphatidylinositol 3-kinase Catalytic Subunit, Chain A, domain 1"/>
    <property type="match status" value="1"/>
</dbReference>
<evidence type="ECO:0000256" key="4">
    <source>
        <dbReference type="ARBA" id="ARBA00022833"/>
    </source>
</evidence>
<dbReference type="InterPro" id="IPR029071">
    <property type="entry name" value="Ubiquitin-like_domsf"/>
</dbReference>
<feature type="domain" description="RanBP2-type" evidence="7">
    <location>
        <begin position="627"/>
        <end position="657"/>
    </location>
</feature>
<dbReference type="CDD" id="cd08061">
    <property type="entry name" value="MPN_NPL4"/>
    <property type="match status" value="1"/>
</dbReference>
<evidence type="ECO:0000256" key="3">
    <source>
        <dbReference type="ARBA" id="ARBA00022771"/>
    </source>
</evidence>
<evidence type="ECO:0000256" key="6">
    <source>
        <dbReference type="SAM" id="MobiDB-lite"/>
    </source>
</evidence>
<feature type="domain" description="MPN" evidence="8">
    <location>
        <begin position="225"/>
        <end position="370"/>
    </location>
</feature>
<dbReference type="OrthoDB" id="10251089at2759"/>
<evidence type="ECO:0000256" key="2">
    <source>
        <dbReference type="ARBA" id="ARBA00022723"/>
    </source>
</evidence>
<feature type="region of interest" description="Disordered" evidence="6">
    <location>
        <begin position="78"/>
        <end position="97"/>
    </location>
</feature>
<dbReference type="STRING" id="53468.A0A0R3U707"/>
<accession>A0A0R3U707</accession>
<dbReference type="AlphaFoldDB" id="A0A0R3U707"/>
<protein>
    <submittedName>
        <fullName evidence="11">Nuclear protein localization protein 4 homolog</fullName>
    </submittedName>
</protein>
<dbReference type="PROSITE" id="PS50199">
    <property type="entry name" value="ZF_RANBP2_2"/>
    <property type="match status" value="1"/>
</dbReference>
<dbReference type="SMART" id="SM00547">
    <property type="entry name" value="ZnF_RBZ"/>
    <property type="match status" value="1"/>
</dbReference>
<dbReference type="PANTHER" id="PTHR12710:SF0">
    <property type="entry name" value="NUCLEAR PROTEIN LOCALIZATION PROTEIN 4 HOMOLOG"/>
    <property type="match status" value="1"/>
</dbReference>
<dbReference type="Pfam" id="PF05020">
    <property type="entry name" value="zf-NPL4"/>
    <property type="match status" value="1"/>
</dbReference>
<dbReference type="PIRSF" id="PIRSF010052">
    <property type="entry name" value="Polyub_prc_Npl4"/>
    <property type="match status" value="1"/>
</dbReference>
<evidence type="ECO:0000256" key="1">
    <source>
        <dbReference type="ARBA" id="ARBA00011025"/>
    </source>
</evidence>
<evidence type="ECO:0000256" key="5">
    <source>
        <dbReference type="PROSITE-ProRule" id="PRU00322"/>
    </source>
</evidence>
<evidence type="ECO:0000259" key="8">
    <source>
        <dbReference type="PROSITE" id="PS50249"/>
    </source>
</evidence>
<dbReference type="SUPFAM" id="SSF54236">
    <property type="entry name" value="Ubiquitin-like"/>
    <property type="match status" value="1"/>
</dbReference>
<dbReference type="InterPro" id="IPR036443">
    <property type="entry name" value="Znf_RanBP2_sf"/>
</dbReference>
<dbReference type="Proteomes" id="UP000267029">
    <property type="component" value="Unassembled WGS sequence"/>
</dbReference>
<dbReference type="PROSITE" id="PS50249">
    <property type="entry name" value="MPN"/>
    <property type="match status" value="1"/>
</dbReference>
<dbReference type="WBParaSite" id="MCU_009043-RA">
    <property type="protein sequence ID" value="MCU_009043-RA"/>
    <property type="gene ID" value="MCU_009043"/>
</dbReference>
<organism evidence="9 10">
    <name type="scientific">Mesocestoides corti</name>
    <name type="common">Flatworm</name>
    <dbReference type="NCBI Taxonomy" id="53468"/>
    <lineage>
        <taxon>Eukaryota</taxon>
        <taxon>Metazoa</taxon>
        <taxon>Spiralia</taxon>
        <taxon>Lophotrochozoa</taxon>
        <taxon>Platyhelminthes</taxon>
        <taxon>Cestoda</taxon>
        <taxon>Eucestoda</taxon>
        <taxon>Cyclophyllidea</taxon>
        <taxon>Mesocestoididae</taxon>
        <taxon>Mesocestoides</taxon>
    </lineage>
</organism>
<comment type="similarity">
    <text evidence="1">Belongs to the NPL4 family.</text>
</comment>
<evidence type="ECO:0000313" key="10">
    <source>
        <dbReference type="Proteomes" id="UP000267029"/>
    </source>
</evidence>
<dbReference type="GO" id="GO:0043130">
    <property type="term" value="F:ubiquitin binding"/>
    <property type="evidence" value="ECO:0007669"/>
    <property type="project" value="TreeGrafter"/>
</dbReference>
<dbReference type="InterPro" id="IPR007716">
    <property type="entry name" value="NPL4_Zn-bd_put"/>
</dbReference>
<dbReference type="GO" id="GO:0005634">
    <property type="term" value="C:nucleus"/>
    <property type="evidence" value="ECO:0007669"/>
    <property type="project" value="TreeGrafter"/>
</dbReference>
<dbReference type="GO" id="GO:0006511">
    <property type="term" value="P:ubiquitin-dependent protein catabolic process"/>
    <property type="evidence" value="ECO:0007669"/>
    <property type="project" value="InterPro"/>
</dbReference>
<keyword evidence="2" id="KW-0479">Metal-binding</keyword>
<feature type="compositionally biased region" description="Basic and acidic residues" evidence="6">
    <location>
        <begin position="588"/>
        <end position="600"/>
    </location>
</feature>
<evidence type="ECO:0000259" key="7">
    <source>
        <dbReference type="PROSITE" id="PS50199"/>
    </source>
</evidence>
<name>A0A0R3U707_MESCO</name>
<dbReference type="GO" id="GO:0031625">
    <property type="term" value="F:ubiquitin protein ligase binding"/>
    <property type="evidence" value="ECO:0007669"/>
    <property type="project" value="TreeGrafter"/>
</dbReference>